<protein>
    <submittedName>
        <fullName evidence="2">Uncharacterized protein</fullName>
    </submittedName>
</protein>
<name>A0AAV7WCT6_PLEWA</name>
<evidence type="ECO:0000256" key="1">
    <source>
        <dbReference type="SAM" id="MobiDB-lite"/>
    </source>
</evidence>
<proteinExistence type="predicted"/>
<reference evidence="2" key="1">
    <citation type="journal article" date="2022" name="bioRxiv">
        <title>Sequencing and chromosome-scale assembly of the giantPleurodeles waltlgenome.</title>
        <authorList>
            <person name="Brown T."/>
            <person name="Elewa A."/>
            <person name="Iarovenko S."/>
            <person name="Subramanian E."/>
            <person name="Araus A.J."/>
            <person name="Petzold A."/>
            <person name="Susuki M."/>
            <person name="Suzuki K.-i.T."/>
            <person name="Hayashi T."/>
            <person name="Toyoda A."/>
            <person name="Oliveira C."/>
            <person name="Osipova E."/>
            <person name="Leigh N.D."/>
            <person name="Simon A."/>
            <person name="Yun M.H."/>
        </authorList>
    </citation>
    <scope>NUCLEOTIDE SEQUENCE</scope>
    <source>
        <strain evidence="2">20211129_DDA</strain>
        <tissue evidence="2">Liver</tissue>
    </source>
</reference>
<dbReference type="AlphaFoldDB" id="A0AAV7WCT6"/>
<sequence>MPPPTQPGDRSRKKRTGREGAKYQPCSSKTNVDPEQSLATCPSAIIQRGSRARCSPLANSEHNLTAGTARVQPLSARRMSAKPSAASPDSGGTRTGPPQKDSSTPRCSRSGAPPDTTAEIPGHQKTPLNGAHCDPARVILAVFAAHPHPAGARLSSSCTDLSGARRASSYEVVYVDYPIDALESCN</sequence>
<keyword evidence="3" id="KW-1185">Reference proteome</keyword>
<evidence type="ECO:0000313" key="2">
    <source>
        <dbReference type="EMBL" id="KAJ1210685.1"/>
    </source>
</evidence>
<evidence type="ECO:0000313" key="3">
    <source>
        <dbReference type="Proteomes" id="UP001066276"/>
    </source>
</evidence>
<comment type="caution">
    <text evidence="2">The sequence shown here is derived from an EMBL/GenBank/DDBJ whole genome shotgun (WGS) entry which is preliminary data.</text>
</comment>
<gene>
    <name evidence="2" type="ORF">NDU88_006047</name>
</gene>
<feature type="compositionally biased region" description="Polar residues" evidence="1">
    <location>
        <begin position="25"/>
        <end position="40"/>
    </location>
</feature>
<feature type="compositionally biased region" description="Polar residues" evidence="1">
    <location>
        <begin position="57"/>
        <end position="66"/>
    </location>
</feature>
<dbReference type="Proteomes" id="UP001066276">
    <property type="component" value="Chromosome 1_2"/>
</dbReference>
<organism evidence="2 3">
    <name type="scientific">Pleurodeles waltl</name>
    <name type="common">Iberian ribbed newt</name>
    <dbReference type="NCBI Taxonomy" id="8319"/>
    <lineage>
        <taxon>Eukaryota</taxon>
        <taxon>Metazoa</taxon>
        <taxon>Chordata</taxon>
        <taxon>Craniata</taxon>
        <taxon>Vertebrata</taxon>
        <taxon>Euteleostomi</taxon>
        <taxon>Amphibia</taxon>
        <taxon>Batrachia</taxon>
        <taxon>Caudata</taxon>
        <taxon>Salamandroidea</taxon>
        <taxon>Salamandridae</taxon>
        <taxon>Pleurodelinae</taxon>
        <taxon>Pleurodeles</taxon>
    </lineage>
</organism>
<accession>A0AAV7WCT6</accession>
<feature type="region of interest" description="Disordered" evidence="1">
    <location>
        <begin position="1"/>
        <end position="131"/>
    </location>
</feature>
<dbReference type="EMBL" id="JANPWB010000002">
    <property type="protein sequence ID" value="KAJ1210685.1"/>
    <property type="molecule type" value="Genomic_DNA"/>
</dbReference>